<feature type="non-terminal residue" evidence="1">
    <location>
        <position position="73"/>
    </location>
</feature>
<reference evidence="1 2" key="1">
    <citation type="submission" date="2014-04" db="EMBL/GenBank/DDBJ databases">
        <authorList>
            <consortium name="DOE Joint Genome Institute"/>
            <person name="Kuo A."/>
            <person name="Tarkka M."/>
            <person name="Buscot F."/>
            <person name="Kohler A."/>
            <person name="Nagy L.G."/>
            <person name="Floudas D."/>
            <person name="Copeland A."/>
            <person name="Barry K.W."/>
            <person name="Cichocki N."/>
            <person name="Veneault-Fourrey C."/>
            <person name="LaButti K."/>
            <person name="Lindquist E.A."/>
            <person name="Lipzen A."/>
            <person name="Lundell T."/>
            <person name="Morin E."/>
            <person name="Murat C."/>
            <person name="Sun H."/>
            <person name="Tunlid A."/>
            <person name="Henrissat B."/>
            <person name="Grigoriev I.V."/>
            <person name="Hibbett D.S."/>
            <person name="Martin F."/>
            <person name="Nordberg H.P."/>
            <person name="Cantor M.N."/>
            <person name="Hua S.X."/>
        </authorList>
    </citation>
    <scope>NUCLEOTIDE SEQUENCE [LARGE SCALE GENOMIC DNA]</scope>
    <source>
        <strain evidence="1 2">F 1598</strain>
    </source>
</reference>
<dbReference type="Proteomes" id="UP000054166">
    <property type="component" value="Unassembled WGS sequence"/>
</dbReference>
<keyword evidence="2" id="KW-1185">Reference proteome</keyword>
<evidence type="ECO:0000313" key="1">
    <source>
        <dbReference type="EMBL" id="KIM85272.1"/>
    </source>
</evidence>
<reference evidence="2" key="2">
    <citation type="submission" date="2015-01" db="EMBL/GenBank/DDBJ databases">
        <title>Evolutionary Origins and Diversification of the Mycorrhizal Mutualists.</title>
        <authorList>
            <consortium name="DOE Joint Genome Institute"/>
            <consortium name="Mycorrhizal Genomics Consortium"/>
            <person name="Kohler A."/>
            <person name="Kuo A."/>
            <person name="Nagy L.G."/>
            <person name="Floudas D."/>
            <person name="Copeland A."/>
            <person name="Barry K.W."/>
            <person name="Cichocki N."/>
            <person name="Veneault-Fourrey C."/>
            <person name="LaButti K."/>
            <person name="Lindquist E.A."/>
            <person name="Lipzen A."/>
            <person name="Lundell T."/>
            <person name="Morin E."/>
            <person name="Murat C."/>
            <person name="Riley R."/>
            <person name="Ohm R."/>
            <person name="Sun H."/>
            <person name="Tunlid A."/>
            <person name="Henrissat B."/>
            <person name="Grigoriev I.V."/>
            <person name="Hibbett D.S."/>
            <person name="Martin F."/>
        </authorList>
    </citation>
    <scope>NUCLEOTIDE SEQUENCE [LARGE SCALE GENOMIC DNA]</scope>
    <source>
        <strain evidence="2">F 1598</strain>
    </source>
</reference>
<evidence type="ECO:0000313" key="2">
    <source>
        <dbReference type="Proteomes" id="UP000054166"/>
    </source>
</evidence>
<dbReference type="HOGENOM" id="CLU_2711675_0_0_1"/>
<sequence>MVAISLQKHLDDDSPACLQDWSGIEDLETVIWGWRTSMIGIWVRCTRSSSRPFVATVWDVPQCLDVQLKNEYI</sequence>
<dbReference type="AlphaFoldDB" id="A0A0C3C6J4"/>
<gene>
    <name evidence="1" type="ORF">PILCRDRAFT_817274</name>
</gene>
<protein>
    <submittedName>
        <fullName evidence="1">Uncharacterized protein</fullName>
    </submittedName>
</protein>
<organism evidence="1 2">
    <name type="scientific">Piloderma croceum (strain F 1598)</name>
    <dbReference type="NCBI Taxonomy" id="765440"/>
    <lineage>
        <taxon>Eukaryota</taxon>
        <taxon>Fungi</taxon>
        <taxon>Dikarya</taxon>
        <taxon>Basidiomycota</taxon>
        <taxon>Agaricomycotina</taxon>
        <taxon>Agaricomycetes</taxon>
        <taxon>Agaricomycetidae</taxon>
        <taxon>Atheliales</taxon>
        <taxon>Atheliaceae</taxon>
        <taxon>Piloderma</taxon>
    </lineage>
</organism>
<accession>A0A0C3C6J4</accession>
<proteinExistence type="predicted"/>
<dbReference type="InParanoid" id="A0A0C3C6J4"/>
<dbReference type="EMBL" id="KN832985">
    <property type="protein sequence ID" value="KIM85272.1"/>
    <property type="molecule type" value="Genomic_DNA"/>
</dbReference>
<name>A0A0C3C6J4_PILCF</name>